<dbReference type="Proteomes" id="UP001157960">
    <property type="component" value="Unassembled WGS sequence"/>
</dbReference>
<reference evidence="2 3" key="1">
    <citation type="submission" date="2017-05" db="EMBL/GenBank/DDBJ databases">
        <authorList>
            <person name="Varghese N."/>
            <person name="Submissions S."/>
        </authorList>
    </citation>
    <scope>NUCLEOTIDE SEQUENCE [LARGE SCALE GENOMIC DNA]</scope>
    <source>
        <strain evidence="2 3">DSM 28214</strain>
    </source>
</reference>
<dbReference type="InterPro" id="IPR027417">
    <property type="entry name" value="P-loop_NTPase"/>
</dbReference>
<dbReference type="RefSeq" id="WP_102980699.1">
    <property type="nucleotide sequence ID" value="NZ_FXTZ01000002.1"/>
</dbReference>
<keyword evidence="3" id="KW-1185">Reference proteome</keyword>
<protein>
    <submittedName>
        <fullName evidence="2">AAA domain-containing protein</fullName>
    </submittedName>
</protein>
<dbReference type="Pfam" id="PF13476">
    <property type="entry name" value="AAA_23"/>
    <property type="match status" value="1"/>
</dbReference>
<comment type="caution">
    <text evidence="2">The sequence shown here is derived from an EMBL/GenBank/DDBJ whole genome shotgun (WGS) entry which is preliminary data.</text>
</comment>
<dbReference type="EMBL" id="FXTZ01000002">
    <property type="protein sequence ID" value="SMP12513.1"/>
    <property type="molecule type" value="Genomic_DNA"/>
</dbReference>
<sequence length="590" mass="67496">MAGYIFKELRLTGENKKDAVVQFKLGLNVISGPSNTGKTFIFDCLDFMLGSSDKLKGIPELKGYSNIFLEIETDDQVYTIETEIKNNNTYKLYRSKINKLSSEPEILKRNLDSNSKDNLNSFFLSLNNIENKKIRKNVKGDTINLSYRNVIKLALIDEERIITKASPIVSHYTRETEESNTLRFFLTGNDDSNIQKKISSQEIQKRKGKIDLLHEFISNTEIDSNLNIDDIESQLAKIDVSLNNFTLNFARIKKDYLSVESDYKNKNVDFTDLNKRHNEITELLKRSYILEQQYNSDVLRLKSTIESGIFMSENNDASCPTCKQEIATKTLDIEQIIVSCESEIEKINSLLKELKVSQSLISEEKEDIDKKLSSTTAELEQLRIKLKDGIGNELDKTIEILTTLNNKKSQLIGIRDIINKTNSFSQTIRDLESSIPISKGNYPTLTSDVTKKLCKRMSEILKEIGENKIVNYSSESFEFEIGNSFRNTYGKGYRAIYYSVYIIALNELMEDNTYRIGVPVLDSPLVTYKKANANGEGIELNLAMDFYRYIAKTKIKQTIILENEVPPNDILDQINHIEFKGFGHGFIPQH</sequence>
<evidence type="ECO:0000313" key="2">
    <source>
        <dbReference type="EMBL" id="SMP12513.1"/>
    </source>
</evidence>
<evidence type="ECO:0000259" key="1">
    <source>
        <dbReference type="Pfam" id="PF13476"/>
    </source>
</evidence>
<gene>
    <name evidence="2" type="ORF">SAMN06264346_102457</name>
</gene>
<proteinExistence type="predicted"/>
<name>A0ABY1NLF5_9FLAO</name>
<feature type="domain" description="Rad50/SbcC-type AAA" evidence="1">
    <location>
        <begin position="18"/>
        <end position="239"/>
    </location>
</feature>
<evidence type="ECO:0000313" key="3">
    <source>
        <dbReference type="Proteomes" id="UP001157960"/>
    </source>
</evidence>
<organism evidence="2 3">
    <name type="scientific">Chryseobacterium profundimaris</name>
    <dbReference type="NCBI Taxonomy" id="1387275"/>
    <lineage>
        <taxon>Bacteria</taxon>
        <taxon>Pseudomonadati</taxon>
        <taxon>Bacteroidota</taxon>
        <taxon>Flavobacteriia</taxon>
        <taxon>Flavobacteriales</taxon>
        <taxon>Weeksellaceae</taxon>
        <taxon>Chryseobacterium group</taxon>
        <taxon>Chryseobacterium</taxon>
    </lineage>
</organism>
<dbReference type="InterPro" id="IPR038729">
    <property type="entry name" value="Rad50/SbcC_AAA"/>
</dbReference>
<accession>A0ABY1NLF5</accession>
<dbReference type="Gene3D" id="3.40.50.300">
    <property type="entry name" value="P-loop containing nucleotide triphosphate hydrolases"/>
    <property type="match status" value="1"/>
</dbReference>